<dbReference type="EMBL" id="EU162610">
    <property type="protein sequence ID" value="ABW81115.1"/>
    <property type="molecule type" value="Genomic_DNA"/>
</dbReference>
<evidence type="ECO:0000256" key="4">
    <source>
        <dbReference type="ARBA" id="ARBA00022475"/>
    </source>
</evidence>
<dbReference type="Gene3D" id="1.10.510.10">
    <property type="entry name" value="Transferase(Phosphotransferase) domain 1"/>
    <property type="match status" value="2"/>
</dbReference>
<dbReference type="Pfam" id="PF07714">
    <property type="entry name" value="PK_Tyr_Ser-Thr"/>
    <property type="match status" value="2"/>
</dbReference>
<evidence type="ECO:0000256" key="14">
    <source>
        <dbReference type="SAM" id="Phobius"/>
    </source>
</evidence>
<dbReference type="CDD" id="cd06899">
    <property type="entry name" value="lectin_legume_LecRK_Arcelin_ConA"/>
    <property type="match status" value="1"/>
</dbReference>
<evidence type="ECO:0000256" key="12">
    <source>
        <dbReference type="ARBA" id="ARBA00023170"/>
    </source>
</evidence>
<dbReference type="Gene3D" id="2.60.120.200">
    <property type="match status" value="1"/>
</dbReference>
<evidence type="ECO:0000256" key="9">
    <source>
        <dbReference type="ARBA" id="ARBA00022840"/>
    </source>
</evidence>
<comment type="similarity">
    <text evidence="3">In the C-terminal section; belongs to the protein kinase superfamily. Ser/Thr protein kinase family.</text>
</comment>
<dbReference type="SUPFAM" id="SSF49899">
    <property type="entry name" value="Concanavalin A-like lectins/glucanases"/>
    <property type="match status" value="1"/>
</dbReference>
<keyword evidence="5 14" id="KW-0812">Transmembrane</keyword>
<keyword evidence="12" id="KW-0675">Receptor</keyword>
<evidence type="ECO:0000256" key="7">
    <source>
        <dbReference type="ARBA" id="ARBA00022734"/>
    </source>
</evidence>
<feature type="transmembrane region" description="Helical" evidence="14">
    <location>
        <begin position="125"/>
        <end position="145"/>
    </location>
</feature>
<dbReference type="GO" id="GO:0005886">
    <property type="term" value="C:plasma membrane"/>
    <property type="evidence" value="ECO:0007669"/>
    <property type="project" value="UniProtKB-SubCell"/>
</dbReference>
<dbReference type="FunFam" id="2.60.120.200:FF:000096">
    <property type="entry name" value="L-type lectin-domain containing receptor kinase V.9"/>
    <property type="match status" value="1"/>
</dbReference>
<proteinExistence type="inferred from homology"/>
<dbReference type="InterPro" id="IPR013320">
    <property type="entry name" value="ConA-like_dom_sf"/>
</dbReference>
<keyword evidence="11 14" id="KW-0472">Membrane</keyword>
<evidence type="ECO:0000256" key="10">
    <source>
        <dbReference type="ARBA" id="ARBA00022989"/>
    </source>
</evidence>
<keyword evidence="6" id="KW-0732">Signal</keyword>
<keyword evidence="8" id="KW-0547">Nucleotide-binding</keyword>
<dbReference type="InterPro" id="IPR050528">
    <property type="entry name" value="L-type_Lectin-RKs"/>
</dbReference>
<dbReference type="Pfam" id="PF00139">
    <property type="entry name" value="Lectin_legB"/>
    <property type="match status" value="1"/>
</dbReference>
<evidence type="ECO:0000256" key="2">
    <source>
        <dbReference type="ARBA" id="ARBA00008536"/>
    </source>
</evidence>
<dbReference type="InterPro" id="IPR000719">
    <property type="entry name" value="Prot_kinase_dom"/>
</dbReference>
<evidence type="ECO:0000256" key="13">
    <source>
        <dbReference type="ARBA" id="ARBA00023180"/>
    </source>
</evidence>
<feature type="domain" description="Protein kinase" evidence="15">
    <location>
        <begin position="1"/>
        <end position="165"/>
    </location>
</feature>
<keyword evidence="10 14" id="KW-1133">Transmembrane helix</keyword>
<dbReference type="GO" id="GO:0030246">
    <property type="term" value="F:carbohydrate binding"/>
    <property type="evidence" value="ECO:0007669"/>
    <property type="project" value="UniProtKB-KW"/>
</dbReference>
<organism evidence="16">
    <name type="scientific">Boechera divaricarpa</name>
    <dbReference type="NCBI Taxonomy" id="115915"/>
    <lineage>
        <taxon>Eukaryota</taxon>
        <taxon>Viridiplantae</taxon>
        <taxon>Streptophyta</taxon>
        <taxon>Embryophyta</taxon>
        <taxon>Tracheophyta</taxon>
        <taxon>Spermatophyta</taxon>
        <taxon>Magnoliopsida</taxon>
        <taxon>eudicotyledons</taxon>
        <taxon>Gunneridae</taxon>
        <taxon>Pentapetalae</taxon>
        <taxon>rosids</taxon>
        <taxon>malvids</taxon>
        <taxon>Brassicales</taxon>
        <taxon>Brassicaceae</taxon>
        <taxon>Boechereae</taxon>
        <taxon>Boechera</taxon>
    </lineage>
</organism>
<dbReference type="GO" id="GO:0004672">
    <property type="term" value="F:protein kinase activity"/>
    <property type="evidence" value="ECO:0007669"/>
    <property type="project" value="InterPro"/>
</dbReference>
<protein>
    <recommendedName>
        <fullName evidence="15">Protein kinase domain-containing protein</fullName>
    </recommendedName>
</protein>
<dbReference type="InterPro" id="IPR001245">
    <property type="entry name" value="Ser-Thr/Tyr_kinase_cat_dom"/>
</dbReference>
<evidence type="ECO:0000256" key="11">
    <source>
        <dbReference type="ARBA" id="ARBA00023136"/>
    </source>
</evidence>
<accession>B2BXT8</accession>
<dbReference type="InterPro" id="IPR011009">
    <property type="entry name" value="Kinase-like_dom_sf"/>
</dbReference>
<evidence type="ECO:0000259" key="15">
    <source>
        <dbReference type="PROSITE" id="PS50011"/>
    </source>
</evidence>
<evidence type="ECO:0000256" key="3">
    <source>
        <dbReference type="ARBA" id="ARBA00010217"/>
    </source>
</evidence>
<dbReference type="PROSITE" id="PS50011">
    <property type="entry name" value="PROTEIN_KINASE_DOM"/>
    <property type="match status" value="2"/>
</dbReference>
<dbReference type="Gene3D" id="3.30.200.20">
    <property type="entry name" value="Phosphorylase Kinase, domain 1"/>
    <property type="match status" value="1"/>
</dbReference>
<dbReference type="FunFam" id="1.10.510.10:FF:000240">
    <property type="entry name" value="Lectin-domain containing receptor kinase A4.3"/>
    <property type="match status" value="1"/>
</dbReference>
<keyword evidence="4" id="KW-1003">Cell membrane</keyword>
<keyword evidence="7" id="KW-0430">Lectin</keyword>
<comment type="similarity">
    <text evidence="2">In the N-terminal section; belongs to the leguminous lectin family.</text>
</comment>
<reference evidence="16" key="1">
    <citation type="submission" date="2007-09" db="EMBL/GenBank/DDBJ databases">
        <authorList>
            <person name="Schmid K.J."/>
            <person name="Navarro-Quezada A."/>
        </authorList>
    </citation>
    <scope>NUCLEOTIDE SEQUENCE</scope>
</reference>
<evidence type="ECO:0000256" key="8">
    <source>
        <dbReference type="ARBA" id="ARBA00022741"/>
    </source>
</evidence>
<feature type="transmembrane region" description="Helical" evidence="14">
    <location>
        <begin position="434"/>
        <end position="457"/>
    </location>
</feature>
<dbReference type="InterPro" id="IPR001220">
    <property type="entry name" value="Legume_lectin_dom"/>
</dbReference>
<comment type="subcellular location">
    <subcellularLocation>
        <location evidence="1">Cell membrane</location>
        <topology evidence="1">Single-pass type I membrane protein</topology>
    </subcellularLocation>
</comment>
<name>B2BXT8_9BRAS</name>
<feature type="domain" description="Protein kinase" evidence="15">
    <location>
        <begin position="483"/>
        <end position="753"/>
    </location>
</feature>
<dbReference type="AlphaFoldDB" id="B2BXT8"/>
<dbReference type="GO" id="GO:0005524">
    <property type="term" value="F:ATP binding"/>
    <property type="evidence" value="ECO:0007669"/>
    <property type="project" value="UniProtKB-KW"/>
</dbReference>
<dbReference type="GO" id="GO:0002229">
    <property type="term" value="P:defense response to oomycetes"/>
    <property type="evidence" value="ECO:0007669"/>
    <property type="project" value="UniProtKB-ARBA"/>
</dbReference>
<keyword evidence="9" id="KW-0067">ATP-binding</keyword>
<sequence>MCNGALVHNGFGSSIKRDSNEHNGISNINVILDEDLNSRLGDYGQGSRHSTTGHVAPELVDMGKVTCDTDVFAFGVLMMEIVCGRKAIDPIKPPEDISLVNWVLRGVKNGNMLKRCDKRINTKDLVFHILTVPNVSLMTTASLVVSKRGRIKAQRQSNFLNHGFLGANLLKFGSSKVYPSGLLELTNTSMRQIGQAFHGFPIPLSNPNSTNSVSFSTSFVFAITQGPGAPGHGLAFVISPSMEFSGAFPSNYLGLFNTSNNGNSLNRILAIEFDTVQAVELNDIDDNHVGIDLNGVTSIESAPAAYFDDREAKNITLRLASGKPIRVWIEYNATEMMLNVTLAPLDRPKPSSPLLSRKLNLSGIFSQEHHVGFSAATGTVASSHLVLGWSFNIEGKASDFDITKLPSLPDPPPPLSPSPNPPVLVKKDSNNTKLIVICAASATVAIMILILLGVWVFRRKRIFFTAGARKFSHQTISSATRGFESSKLLGERNSGSFYKGQLSPTEIIAVKRTTCTTRQQKTTLIAEIDAISKVKQRNLVDLYGYCSKGNEIYLVYKYVPNGSLDRFLFSNDRPVLTWVDRFCIIKGVASALQHLHGEGQKPLIHGNVKASNILLDEELNSRLGDYGLGSRHSTTGHVAPELVNTGKATRDTDVFEFGVLMMEIVCGRKAIEPTKPPEEISLVNWVLQGFKKGDLLQRCDARINRDNLVAREVVLVLKTGLLCANRSPESRPMMKQVFRYLDGTERLPHDDYLFYGV</sequence>
<dbReference type="PANTHER" id="PTHR27007">
    <property type="match status" value="1"/>
</dbReference>
<keyword evidence="13" id="KW-0325">Glycoprotein</keyword>
<evidence type="ECO:0000313" key="16">
    <source>
        <dbReference type="EMBL" id="ABW81115.1"/>
    </source>
</evidence>
<evidence type="ECO:0000256" key="1">
    <source>
        <dbReference type="ARBA" id="ARBA00004251"/>
    </source>
</evidence>
<evidence type="ECO:0000256" key="6">
    <source>
        <dbReference type="ARBA" id="ARBA00022729"/>
    </source>
</evidence>
<evidence type="ECO:0000256" key="5">
    <source>
        <dbReference type="ARBA" id="ARBA00022692"/>
    </source>
</evidence>
<dbReference type="SUPFAM" id="SSF56112">
    <property type="entry name" value="Protein kinase-like (PK-like)"/>
    <property type="match status" value="2"/>
</dbReference>